<keyword evidence="4" id="KW-1185">Reference proteome</keyword>
<dbReference type="InterPro" id="IPR011990">
    <property type="entry name" value="TPR-like_helical_dom_sf"/>
</dbReference>
<feature type="region of interest" description="Disordered" evidence="1">
    <location>
        <begin position="531"/>
        <end position="562"/>
    </location>
</feature>
<name>A0A1H1I6B6_9ACTN</name>
<organism evidence="3 4">
    <name type="scientific">Thermostaphylospora chromogena</name>
    <dbReference type="NCBI Taxonomy" id="35622"/>
    <lineage>
        <taxon>Bacteria</taxon>
        <taxon>Bacillati</taxon>
        <taxon>Actinomycetota</taxon>
        <taxon>Actinomycetes</taxon>
        <taxon>Streptosporangiales</taxon>
        <taxon>Thermomonosporaceae</taxon>
        <taxon>Thermostaphylospora</taxon>
    </lineage>
</organism>
<dbReference type="EMBL" id="FNKK01000002">
    <property type="protein sequence ID" value="SDR33267.1"/>
    <property type="molecule type" value="Genomic_DNA"/>
</dbReference>
<evidence type="ECO:0000313" key="4">
    <source>
        <dbReference type="Proteomes" id="UP000217103"/>
    </source>
</evidence>
<dbReference type="InterPro" id="IPR001387">
    <property type="entry name" value="Cro/C1-type_HTH"/>
</dbReference>
<evidence type="ECO:0000256" key="1">
    <source>
        <dbReference type="SAM" id="MobiDB-lite"/>
    </source>
</evidence>
<feature type="compositionally biased region" description="Low complexity" evidence="1">
    <location>
        <begin position="542"/>
        <end position="562"/>
    </location>
</feature>
<gene>
    <name evidence="3" type="ORF">SAMN04489764_5266</name>
</gene>
<evidence type="ECO:0000259" key="2">
    <source>
        <dbReference type="PROSITE" id="PS50943"/>
    </source>
</evidence>
<evidence type="ECO:0000313" key="3">
    <source>
        <dbReference type="EMBL" id="SDR33267.1"/>
    </source>
</evidence>
<proteinExistence type="predicted"/>
<dbReference type="SUPFAM" id="SSF48452">
    <property type="entry name" value="TPR-like"/>
    <property type="match status" value="1"/>
</dbReference>
<accession>A0A1H1I6B6</accession>
<reference evidence="3 4" key="1">
    <citation type="submission" date="2016-10" db="EMBL/GenBank/DDBJ databases">
        <authorList>
            <person name="de Groot N.N."/>
        </authorList>
    </citation>
    <scope>NUCLEOTIDE SEQUENCE [LARGE SCALE GENOMIC DNA]</scope>
    <source>
        <strain evidence="3 4">DSM 43794</strain>
    </source>
</reference>
<dbReference type="Gene3D" id="1.25.40.10">
    <property type="entry name" value="Tetratricopeptide repeat domain"/>
    <property type="match status" value="1"/>
</dbReference>
<protein>
    <recommendedName>
        <fullName evidence="2">HTH cro/C1-type domain-containing protein</fullName>
    </recommendedName>
</protein>
<dbReference type="RefSeq" id="WP_423229130.1">
    <property type="nucleotide sequence ID" value="NZ_FNKK01000002.1"/>
</dbReference>
<sequence length="562" mass="61478">MSGRQHRETELARRIRARGLAAGQTMAQIAEKIHETCNAQFGTTRIKSHRLAHGIALADVIEQVRALFERDGKPSPGIGETLLSAYESGLKRPGPEYLHYLCSVYHVDPGALGYDGPCICGNTHTPPRPGARDPLLGGPELRIVPDPGLTERSHADLAKTSDDEDENVLRAALLKLIKGERQVHLDGQMLGAIENIRRRMDDTFVSASVSPAMLDQWEETIAGFGRQYMNTPPLRLLCDVLLEFSAVRRALDRRQPMDLQERLCRMAAQLAGLCGMIMINMGDYRMARSFFRTGRTAADETGDRALRAWITARESLVPLYLGDPQEALNLAKKSRDLAGQTPCAAQAMAPVIEARALAMLPNASKKDVVDQAKKALARARAAFTQMRSQEKNDLAFGYTERQLYFHQGDALVKLGQVLEADIALQQALHQYSPQEWLDPILIRFDRAKCKLLEGEVDEAVEMVIALMDKLDLSYRADIVLKRAQELADSIEEVAPDHPRLPLYRRLIEPVSASQAVASAIMAAGLVDAAGPSMDASPPLDRPSSAAPAAGAWASASPGSGEG</sequence>
<feature type="domain" description="HTH cro/C1-type" evidence="2">
    <location>
        <begin position="77"/>
        <end position="112"/>
    </location>
</feature>
<dbReference type="STRING" id="35622.SAMN04489764_5266"/>
<dbReference type="AlphaFoldDB" id="A0A1H1I6B6"/>
<dbReference type="Proteomes" id="UP000217103">
    <property type="component" value="Unassembled WGS sequence"/>
</dbReference>
<dbReference type="PROSITE" id="PS50943">
    <property type="entry name" value="HTH_CROC1"/>
    <property type="match status" value="1"/>
</dbReference>